<proteinExistence type="predicted"/>
<feature type="region of interest" description="Disordered" evidence="1">
    <location>
        <begin position="1"/>
        <end position="23"/>
    </location>
</feature>
<name>A0A0F9KYN9_9ZZZZ</name>
<feature type="non-terminal residue" evidence="2">
    <location>
        <position position="23"/>
    </location>
</feature>
<dbReference type="EMBL" id="LAZR01007195">
    <property type="protein sequence ID" value="KKM86818.1"/>
    <property type="molecule type" value="Genomic_DNA"/>
</dbReference>
<feature type="compositionally biased region" description="Polar residues" evidence="1">
    <location>
        <begin position="1"/>
        <end position="13"/>
    </location>
</feature>
<dbReference type="AlphaFoldDB" id="A0A0F9KYN9"/>
<comment type="caution">
    <text evidence="2">The sequence shown here is derived from an EMBL/GenBank/DDBJ whole genome shotgun (WGS) entry which is preliminary data.</text>
</comment>
<organism evidence="2">
    <name type="scientific">marine sediment metagenome</name>
    <dbReference type="NCBI Taxonomy" id="412755"/>
    <lineage>
        <taxon>unclassified sequences</taxon>
        <taxon>metagenomes</taxon>
        <taxon>ecological metagenomes</taxon>
    </lineage>
</organism>
<accession>A0A0F9KYN9</accession>
<gene>
    <name evidence="2" type="ORF">LCGC14_1275160</name>
</gene>
<protein>
    <submittedName>
        <fullName evidence="2">Uncharacterized protein</fullName>
    </submittedName>
</protein>
<reference evidence="2" key="1">
    <citation type="journal article" date="2015" name="Nature">
        <title>Complex archaea that bridge the gap between prokaryotes and eukaryotes.</title>
        <authorList>
            <person name="Spang A."/>
            <person name="Saw J.H."/>
            <person name="Jorgensen S.L."/>
            <person name="Zaremba-Niedzwiedzka K."/>
            <person name="Martijn J."/>
            <person name="Lind A.E."/>
            <person name="van Eijk R."/>
            <person name="Schleper C."/>
            <person name="Guy L."/>
            <person name="Ettema T.J."/>
        </authorList>
    </citation>
    <scope>NUCLEOTIDE SEQUENCE</scope>
</reference>
<evidence type="ECO:0000313" key="2">
    <source>
        <dbReference type="EMBL" id="KKM86818.1"/>
    </source>
</evidence>
<evidence type="ECO:0000256" key="1">
    <source>
        <dbReference type="SAM" id="MobiDB-lite"/>
    </source>
</evidence>
<sequence length="23" mass="2528">MTNPLTFDTSIQPQGVYPGGFTR</sequence>